<evidence type="ECO:0000313" key="3">
    <source>
        <dbReference type="EMBL" id="GFE55988.1"/>
    </source>
</evidence>
<organism evidence="3 4">
    <name type="scientific">Babesia ovis</name>
    <dbReference type="NCBI Taxonomy" id="5869"/>
    <lineage>
        <taxon>Eukaryota</taxon>
        <taxon>Sar</taxon>
        <taxon>Alveolata</taxon>
        <taxon>Apicomplexa</taxon>
        <taxon>Aconoidasida</taxon>
        <taxon>Piroplasmida</taxon>
        <taxon>Babesiidae</taxon>
        <taxon>Babesia</taxon>
    </lineage>
</organism>
<feature type="coiled-coil region" evidence="1">
    <location>
        <begin position="535"/>
        <end position="562"/>
    </location>
</feature>
<name>A0A9W5WWP3_BABOV</name>
<evidence type="ECO:0000256" key="2">
    <source>
        <dbReference type="SAM" id="Phobius"/>
    </source>
</evidence>
<evidence type="ECO:0000256" key="1">
    <source>
        <dbReference type="SAM" id="Coils"/>
    </source>
</evidence>
<keyword evidence="2" id="KW-1133">Transmembrane helix</keyword>
<keyword evidence="2" id="KW-0472">Membrane</keyword>
<keyword evidence="1" id="KW-0175">Coiled coil</keyword>
<reference evidence="3" key="1">
    <citation type="submission" date="2019-12" db="EMBL/GenBank/DDBJ databases">
        <title>Genome sequence of Babesia ovis.</title>
        <authorList>
            <person name="Yamagishi J."/>
            <person name="Sevinc F."/>
            <person name="Xuan X."/>
        </authorList>
    </citation>
    <scope>NUCLEOTIDE SEQUENCE</scope>
    <source>
        <strain evidence="3">Selcuk</strain>
    </source>
</reference>
<dbReference type="Pfam" id="PF12785">
    <property type="entry name" value="VESA1_N"/>
    <property type="match status" value="1"/>
</dbReference>
<accession>A0A9W5WWP3</accession>
<dbReference type="EMBL" id="BLIY01000030">
    <property type="protein sequence ID" value="GFE55988.1"/>
    <property type="molecule type" value="Genomic_DNA"/>
</dbReference>
<dbReference type="Proteomes" id="UP001057455">
    <property type="component" value="Unassembled WGS sequence"/>
</dbReference>
<feature type="transmembrane region" description="Helical" evidence="2">
    <location>
        <begin position="926"/>
        <end position="945"/>
    </location>
</feature>
<comment type="caution">
    <text evidence="3">The sequence shown here is derived from an EMBL/GenBank/DDBJ whole genome shotgun (WGS) entry which is preliminary data.</text>
</comment>
<gene>
    <name evidence="3" type="ORF">BaOVIS_033530</name>
</gene>
<dbReference type="InterPro" id="IPR024751">
    <property type="entry name" value="VESA1"/>
</dbReference>
<proteinExistence type="predicted"/>
<dbReference type="AlphaFoldDB" id="A0A9W5WWP3"/>
<keyword evidence="4" id="KW-1185">Reference proteome</keyword>
<keyword evidence="2" id="KW-0812">Transmembrane</keyword>
<sequence>MSPAGANQGLLRSPTNLKEAIDWILRLTGKDGTPNTKCLCLLSEVIHDLVRDVEGYLDEEELGVVRGTLVDLQGVEGTRRISELVEGVSSGLRLFVGYDTSGNGEIVTGGIGRCGKKDRCTCSGGCKGTNNQKYESSYDKGSPPGSGTGGSDCKWDEIYDKCTEKNGTIRGTSVTPDAPSGTPGTLDTLARILLGAIPLVFSGLSYLYWISVTLHNILVDNGSGGKKKEKDLPLRYHVERMGYKWEEWRLVSNGGVDITDGGLPKVFGDCGILGKEEVKGNQNYAQYLEKLRTEAGKETEEKAQKELPLLKLNIICSGYFRSLHTIDSIRSPAPRIPRTIREILYWLTSLPYCPIYRTLVPKVQEMFRKVGTGGKVVFYGVNVGGNEKVLTVTPGNVASYLLGAGLVAPLVLLGIQDTVECLVGKDEKSKESLTGIESYKLAGYTTPVAIHDLYANMQFKFTYPLSETQSYYLLQDCLVALYYQLYFLKHVTFSDYTGGFAWGWCKYGDKVVCDQISGWMCPEAVTNGEKYWDAVKEWKNAKDEKEKKKQEMNKAYKKVINQEKCGKNGSSGGTPSPLQAFLCDCLPGFTCKEVMERMKQYCKGQQNEISKHYSDCYPEFLSHRGHTDVFGQECAVPMGFSGSFRSKSEGGKDMIGLGIYSVLSYYANDDVYSSGLYQITRCICSLTRRVPRSTGTLFGFFHGLGHVLFHRSGSDKEAFKTALSKEMDCCPGSSNTKELLDAINNWRGSSHKQDNCITLDSIQNCTGSPNCGKYFQPLTGSLYNSMATQFCETYVSWIVHLTWRLRDGLESLLKEFKMIQCSKDIGCKGKDGKDDCKCAECTGGPEGKHGEKCSCDNVVFCAGVHGLFYRFGFTYRGPDYLSHNGTYGNYKRDCKQFYERLKKVINGDYYTQLTEQLRNFIYTTRALFGVYIGVYWLTVLVYLLWSMTVNLDLMHIQSHWRSPSSHLVPLQRILADGSRKGFCSVGYFQENTGDRLLSLGVSDVYL</sequence>
<evidence type="ECO:0000313" key="4">
    <source>
        <dbReference type="Proteomes" id="UP001057455"/>
    </source>
</evidence>
<protein>
    <submittedName>
        <fullName evidence="3">Variant erythrocyte surface antigen beta subunit, putative</fullName>
    </submittedName>
</protein>